<dbReference type="InterPro" id="IPR050704">
    <property type="entry name" value="Peptidase_C85-like"/>
</dbReference>
<proteinExistence type="inferred from homology"/>
<evidence type="ECO:0000256" key="1">
    <source>
        <dbReference type="ARBA" id="ARBA00010407"/>
    </source>
</evidence>
<evidence type="ECO:0000259" key="3">
    <source>
        <dbReference type="PROSITE" id="PS50802"/>
    </source>
</evidence>
<reference evidence="4 5" key="1">
    <citation type="journal article" date="2018" name="Nat. Genet.">
        <title>The Rosa genome provides new insights in the design of modern roses.</title>
        <authorList>
            <person name="Bendahmane M."/>
        </authorList>
    </citation>
    <scope>NUCLEOTIDE SEQUENCE [LARGE SCALE GENOMIC DNA]</scope>
    <source>
        <strain evidence="5">cv. Old Blush</strain>
    </source>
</reference>
<dbReference type="GO" id="GO:0004634">
    <property type="term" value="F:phosphopyruvate hydratase activity"/>
    <property type="evidence" value="ECO:0007669"/>
    <property type="project" value="UniProtKB-EC"/>
</dbReference>
<dbReference type="EC" id="4.2.1.11" evidence="4"/>
<dbReference type="EMBL" id="PDCK01000041">
    <property type="protein sequence ID" value="PRQ45863.1"/>
    <property type="molecule type" value="Genomic_DNA"/>
</dbReference>
<dbReference type="PROSITE" id="PS50802">
    <property type="entry name" value="OTU"/>
    <property type="match status" value="1"/>
</dbReference>
<dbReference type="Gene3D" id="1.10.560.10">
    <property type="entry name" value="GroEL-like equatorial domain"/>
    <property type="match status" value="1"/>
</dbReference>
<keyword evidence="4" id="KW-0670">Pyruvate</keyword>
<keyword evidence="5" id="KW-1185">Reference proteome</keyword>
<dbReference type="Gramene" id="PRQ45863">
    <property type="protein sequence ID" value="PRQ45863"/>
    <property type="gene ID" value="RchiOBHm_Chr3g0496291"/>
</dbReference>
<dbReference type="SUPFAM" id="SSF54826">
    <property type="entry name" value="Enolase N-terminal domain-like"/>
    <property type="match status" value="1"/>
</dbReference>
<gene>
    <name evidence="4" type="ORF">RchiOBHm_Chr3g0496291</name>
</gene>
<dbReference type="SUPFAM" id="SSF54001">
    <property type="entry name" value="Cysteine proteinases"/>
    <property type="match status" value="1"/>
</dbReference>
<dbReference type="Pfam" id="PF02338">
    <property type="entry name" value="OTU"/>
    <property type="match status" value="1"/>
</dbReference>
<dbReference type="Gene3D" id="3.50.7.10">
    <property type="entry name" value="GroEL"/>
    <property type="match status" value="1"/>
</dbReference>
<feature type="region of interest" description="Disordered" evidence="2">
    <location>
        <begin position="140"/>
        <end position="179"/>
    </location>
</feature>
<dbReference type="Proteomes" id="UP000238479">
    <property type="component" value="Chromosome 3"/>
</dbReference>
<comment type="caution">
    <text evidence="4">The sequence shown here is derived from an EMBL/GenBank/DDBJ whole genome shotgun (WGS) entry which is preliminary data.</text>
</comment>
<dbReference type="InterPro" id="IPR027409">
    <property type="entry name" value="GroEL-like_apical_dom_sf"/>
</dbReference>
<dbReference type="InterPro" id="IPR027410">
    <property type="entry name" value="TCP-1-like_intermed_sf"/>
</dbReference>
<name>A0A2P6RHG6_ROSCH</name>
<dbReference type="PANTHER" id="PTHR12419:SF10">
    <property type="entry name" value="DEUBIQUITINASE OTUD6B"/>
    <property type="match status" value="1"/>
</dbReference>
<dbReference type="Gene3D" id="3.90.70.80">
    <property type="match status" value="1"/>
</dbReference>
<evidence type="ECO:0000256" key="2">
    <source>
        <dbReference type="SAM" id="MobiDB-lite"/>
    </source>
</evidence>
<feature type="region of interest" description="Disordered" evidence="2">
    <location>
        <begin position="1"/>
        <end position="24"/>
    </location>
</feature>
<protein>
    <submittedName>
        <fullName evidence="4">Putative phosphopyruvate hydratase</fullName>
        <ecNumber evidence="4">4.2.1.11</ecNumber>
    </submittedName>
</protein>
<dbReference type="PANTHER" id="PTHR12419">
    <property type="entry name" value="OTU DOMAIN CONTAINING PROTEIN"/>
    <property type="match status" value="1"/>
</dbReference>
<sequence length="444" mass="49352">MAKVNSGDGREFNELESDTSGANPVAIKKGIDKTVQALVGELENKSRLVKGHDHVTAATCMSAGSDVQLGTMIVVAIDKAGQKAKKKQVDEKISQLSTELKEKQAKELALLSYSSTDNEGEPSNLDTLMKVIAGVSMSSHLENVKPSKSSRKKVKRAQEDARRKQRIQEEQSKSISNQMVEDEKLGKRLEPLDVTITEIKVSGLCLYRVIRDQLAHHSGGFSPYSYQGLREMVAVYKCHVPEFPSFVPNNQVDGDSDNSLVERFENYWKEVDSTEAWGGQLGLGALTHCLKKSLTVCSGSFPKVENVNGIIGPAHYMVQQLDGTTNKWSWCKQELGENSILAMFLAGCKACAIVNRIPLFKHIASLPGKKTLVLPVPNKPGSEYNGILNIGCMRHPDNYKCDDHLFFLYRVFIEPLIACYSRYIDKQPSLGRYDDSHLKFHLLF</sequence>
<dbReference type="InterPro" id="IPR038765">
    <property type="entry name" value="Papain-like_cys_pep_sf"/>
</dbReference>
<keyword evidence="4" id="KW-0456">Lyase</keyword>
<comment type="similarity">
    <text evidence="1">Belongs to the peptidase C85 family.</text>
</comment>
<evidence type="ECO:0000313" key="5">
    <source>
        <dbReference type="Proteomes" id="UP000238479"/>
    </source>
</evidence>
<dbReference type="AlphaFoldDB" id="A0A2P6RHG6"/>
<feature type="compositionally biased region" description="Basic and acidic residues" evidence="2">
    <location>
        <begin position="156"/>
        <end position="172"/>
    </location>
</feature>
<dbReference type="InterPro" id="IPR029017">
    <property type="entry name" value="Enolase-like_N"/>
</dbReference>
<accession>A0A2P6RHG6</accession>
<evidence type="ECO:0000313" key="4">
    <source>
        <dbReference type="EMBL" id="PRQ45863.1"/>
    </source>
</evidence>
<organism evidence="4 5">
    <name type="scientific">Rosa chinensis</name>
    <name type="common">China rose</name>
    <dbReference type="NCBI Taxonomy" id="74649"/>
    <lineage>
        <taxon>Eukaryota</taxon>
        <taxon>Viridiplantae</taxon>
        <taxon>Streptophyta</taxon>
        <taxon>Embryophyta</taxon>
        <taxon>Tracheophyta</taxon>
        <taxon>Spermatophyta</taxon>
        <taxon>Magnoliopsida</taxon>
        <taxon>eudicotyledons</taxon>
        <taxon>Gunneridae</taxon>
        <taxon>Pentapetalae</taxon>
        <taxon>rosids</taxon>
        <taxon>fabids</taxon>
        <taxon>Rosales</taxon>
        <taxon>Rosaceae</taxon>
        <taxon>Rosoideae</taxon>
        <taxon>Rosoideae incertae sedis</taxon>
        <taxon>Rosa</taxon>
    </lineage>
</organism>
<dbReference type="InterPro" id="IPR027413">
    <property type="entry name" value="GROEL-like_equatorial_sf"/>
</dbReference>
<feature type="domain" description="OTU" evidence="3">
    <location>
        <begin position="194"/>
        <end position="322"/>
    </location>
</feature>
<dbReference type="InterPro" id="IPR003323">
    <property type="entry name" value="OTU_dom"/>
</dbReference>
<dbReference type="GO" id="GO:0016579">
    <property type="term" value="P:protein deubiquitination"/>
    <property type="evidence" value="ECO:0007669"/>
    <property type="project" value="TreeGrafter"/>
</dbReference>
<dbReference type="GO" id="GO:0004843">
    <property type="term" value="F:cysteine-type deubiquitinase activity"/>
    <property type="evidence" value="ECO:0007669"/>
    <property type="project" value="TreeGrafter"/>
</dbReference>
<dbReference type="Gene3D" id="3.30.260.10">
    <property type="entry name" value="TCP-1-like chaperonin intermediate domain"/>
    <property type="match status" value="1"/>
</dbReference>